<accession>A0A9P4IX88</accession>
<feature type="region of interest" description="Disordered" evidence="1">
    <location>
        <begin position="446"/>
        <end position="502"/>
    </location>
</feature>
<dbReference type="Proteomes" id="UP000799439">
    <property type="component" value="Unassembled WGS sequence"/>
</dbReference>
<comment type="caution">
    <text evidence="2">The sequence shown here is derived from an EMBL/GenBank/DDBJ whole genome shotgun (WGS) entry which is preliminary data.</text>
</comment>
<organism evidence="2 3">
    <name type="scientific">Myriangium duriaei CBS 260.36</name>
    <dbReference type="NCBI Taxonomy" id="1168546"/>
    <lineage>
        <taxon>Eukaryota</taxon>
        <taxon>Fungi</taxon>
        <taxon>Dikarya</taxon>
        <taxon>Ascomycota</taxon>
        <taxon>Pezizomycotina</taxon>
        <taxon>Dothideomycetes</taxon>
        <taxon>Dothideomycetidae</taxon>
        <taxon>Myriangiales</taxon>
        <taxon>Myriangiaceae</taxon>
        <taxon>Myriangium</taxon>
    </lineage>
</organism>
<dbReference type="EMBL" id="ML996087">
    <property type="protein sequence ID" value="KAF2151598.1"/>
    <property type="molecule type" value="Genomic_DNA"/>
</dbReference>
<evidence type="ECO:0000313" key="3">
    <source>
        <dbReference type="Proteomes" id="UP000799439"/>
    </source>
</evidence>
<proteinExistence type="predicted"/>
<dbReference type="OrthoDB" id="3539644at2759"/>
<feature type="compositionally biased region" description="Low complexity" evidence="1">
    <location>
        <begin position="467"/>
        <end position="491"/>
    </location>
</feature>
<reference evidence="2" key="1">
    <citation type="journal article" date="2020" name="Stud. Mycol.">
        <title>101 Dothideomycetes genomes: a test case for predicting lifestyles and emergence of pathogens.</title>
        <authorList>
            <person name="Haridas S."/>
            <person name="Albert R."/>
            <person name="Binder M."/>
            <person name="Bloem J."/>
            <person name="Labutti K."/>
            <person name="Salamov A."/>
            <person name="Andreopoulos B."/>
            <person name="Baker S."/>
            <person name="Barry K."/>
            <person name="Bills G."/>
            <person name="Bluhm B."/>
            <person name="Cannon C."/>
            <person name="Castanera R."/>
            <person name="Culley D."/>
            <person name="Daum C."/>
            <person name="Ezra D."/>
            <person name="Gonzalez J."/>
            <person name="Henrissat B."/>
            <person name="Kuo A."/>
            <person name="Liang C."/>
            <person name="Lipzen A."/>
            <person name="Lutzoni F."/>
            <person name="Magnuson J."/>
            <person name="Mondo S."/>
            <person name="Nolan M."/>
            <person name="Ohm R."/>
            <person name="Pangilinan J."/>
            <person name="Park H.-J."/>
            <person name="Ramirez L."/>
            <person name="Alfaro M."/>
            <person name="Sun H."/>
            <person name="Tritt A."/>
            <person name="Yoshinaga Y."/>
            <person name="Zwiers L.-H."/>
            <person name="Turgeon B."/>
            <person name="Goodwin S."/>
            <person name="Spatafora J."/>
            <person name="Crous P."/>
            <person name="Grigoriev I."/>
        </authorList>
    </citation>
    <scope>NUCLEOTIDE SEQUENCE</scope>
    <source>
        <strain evidence="2">CBS 260.36</strain>
    </source>
</reference>
<protein>
    <submittedName>
        <fullName evidence="2">Uncharacterized protein</fullName>
    </submittedName>
</protein>
<sequence length="502" mass="54996">MYASPIGVHPFRYAVRQCSISKSPVKILVFVIGFLKFGFADAYNYPETASSVIIENLEHGNSTEALSTNHQRRSSFCPGAKWTPYTVQSVKLTNHVFAFREALELYSYTGSVHFVAGTSSQKPAVIASVAFAVDPAIKVSDVGFVVTSRGLELKQPRLDPKAPQCVDIEVVIFIKPGLHMQHLGVEVRPLAVEIDDYIFRGSGFGKGISIQKSASLKTISGNIIFGYLSSPDTLIETYSGRIQGTLALHNRVRLATLSGSIFTTIEPQQESIGTSPQSAELSIATRSGHINTKMTIQGKLPNRKYKTSVQTMSGRISGSYIFGETGKFTSYSGRIRADVLPFVFQSVLKRDSYKQVTTSTEEGKSAAANNDAARVAQRLDTAVFSSRTQLRLLDPYYPRFFHQPFSLTSTHTSTSGRLEIEYPREWSGTIAASTMSSTVNIRGSGLEKIASTSSQGPSRRKSRRSKGGSWRRNGPKSGWGKSGSSKLTLKTMSGRIDMSFRE</sequence>
<evidence type="ECO:0000313" key="2">
    <source>
        <dbReference type="EMBL" id="KAF2151598.1"/>
    </source>
</evidence>
<keyword evidence="3" id="KW-1185">Reference proteome</keyword>
<dbReference type="AlphaFoldDB" id="A0A9P4IX88"/>
<evidence type="ECO:0000256" key="1">
    <source>
        <dbReference type="SAM" id="MobiDB-lite"/>
    </source>
</evidence>
<name>A0A9P4IX88_9PEZI</name>
<gene>
    <name evidence="2" type="ORF">K461DRAFT_321801</name>
</gene>